<dbReference type="InterPro" id="IPR052710">
    <property type="entry name" value="CAAX_protease"/>
</dbReference>
<dbReference type="OrthoDB" id="9782250at2"/>
<gene>
    <name evidence="3" type="ORF">YBN1229_v1_4007</name>
</gene>
<dbReference type="RefSeq" id="WP_052744075.1">
    <property type="nucleotide sequence ID" value="NZ_LN829118.1"/>
</dbReference>
<feature type="domain" description="CAAX prenyl protease 2/Lysostaphin resistance protein A-like" evidence="2">
    <location>
        <begin position="143"/>
        <end position="233"/>
    </location>
</feature>
<dbReference type="Pfam" id="PF02517">
    <property type="entry name" value="Rce1-like"/>
    <property type="match status" value="1"/>
</dbReference>
<evidence type="ECO:0000313" key="3">
    <source>
        <dbReference type="EMBL" id="CPR22574.1"/>
    </source>
</evidence>
<accession>A0A0D6JKS9</accession>
<dbReference type="KEGG" id="fiy:BN1229_v1_4007"/>
<evidence type="ECO:0000313" key="4">
    <source>
        <dbReference type="Proteomes" id="UP000033187"/>
    </source>
</evidence>
<evidence type="ECO:0000259" key="2">
    <source>
        <dbReference type="Pfam" id="PF02517"/>
    </source>
</evidence>
<keyword evidence="1" id="KW-0472">Membrane</keyword>
<reference evidence="4" key="1">
    <citation type="submission" date="2015-02" db="EMBL/GenBank/DDBJ databases">
        <authorList>
            <person name="Chooi Y.-H."/>
        </authorList>
    </citation>
    <scope>NUCLEOTIDE SEQUENCE [LARGE SCALE GENOMIC DNA]</scope>
    <source>
        <strain evidence="4">strain Y</strain>
    </source>
</reference>
<dbReference type="EMBL" id="LN829119">
    <property type="protein sequence ID" value="CPR22574.1"/>
    <property type="molecule type" value="Genomic_DNA"/>
</dbReference>
<feature type="transmembrane region" description="Helical" evidence="1">
    <location>
        <begin position="61"/>
        <end position="82"/>
    </location>
</feature>
<dbReference type="PANTHER" id="PTHR36435:SF1">
    <property type="entry name" value="CAAX AMINO TERMINAL PROTEASE FAMILY PROTEIN"/>
    <property type="match status" value="1"/>
</dbReference>
<organism evidence="3 4">
    <name type="scientific">Candidatus Filomicrobium marinum</name>
    <dbReference type="NCBI Taxonomy" id="1608628"/>
    <lineage>
        <taxon>Bacteria</taxon>
        <taxon>Pseudomonadati</taxon>
        <taxon>Pseudomonadota</taxon>
        <taxon>Alphaproteobacteria</taxon>
        <taxon>Hyphomicrobiales</taxon>
        <taxon>Hyphomicrobiaceae</taxon>
        <taxon>Filomicrobium</taxon>
    </lineage>
</organism>
<dbReference type="GO" id="GO:0080120">
    <property type="term" value="P:CAAX-box protein maturation"/>
    <property type="evidence" value="ECO:0007669"/>
    <property type="project" value="UniProtKB-ARBA"/>
</dbReference>
<keyword evidence="4" id="KW-1185">Reference proteome</keyword>
<proteinExistence type="predicted"/>
<dbReference type="Proteomes" id="UP000033187">
    <property type="component" value="Chromosome 1"/>
</dbReference>
<dbReference type="GO" id="GO:0004175">
    <property type="term" value="F:endopeptidase activity"/>
    <property type="evidence" value="ECO:0007669"/>
    <property type="project" value="UniProtKB-ARBA"/>
</dbReference>
<dbReference type="KEGG" id="fil:BN1229_v1_4020"/>
<name>A0A0D6JKS9_9HYPH</name>
<dbReference type="PANTHER" id="PTHR36435">
    <property type="entry name" value="SLR1288 PROTEIN"/>
    <property type="match status" value="1"/>
</dbReference>
<evidence type="ECO:0000256" key="1">
    <source>
        <dbReference type="SAM" id="Phobius"/>
    </source>
</evidence>
<keyword evidence="1" id="KW-0812">Transmembrane</keyword>
<protein>
    <submittedName>
        <fullName evidence="3">Putative Abortive infection protein</fullName>
    </submittedName>
</protein>
<feature type="transmembrane region" description="Helical" evidence="1">
    <location>
        <begin position="221"/>
        <end position="241"/>
    </location>
</feature>
<keyword evidence="1" id="KW-1133">Transmembrane helix</keyword>
<dbReference type="InterPro" id="IPR003675">
    <property type="entry name" value="Rce1/LyrA-like_dom"/>
</dbReference>
<feature type="transmembrane region" description="Helical" evidence="1">
    <location>
        <begin position="21"/>
        <end position="49"/>
    </location>
</feature>
<feature type="transmembrane region" description="Helical" evidence="1">
    <location>
        <begin position="143"/>
        <end position="163"/>
    </location>
</feature>
<sequence length="246" mass="26231">MPLAYLARAFPYTPAYHARTGWGPVLAVLATFVIFIGAAAAGFGILVLANEGQPDSQGRSLWVELLVQLLIIGLTVLAAGFFGGRRADVLALRQPAGGWRDVANGLAFIAGVTLVYTLLTFLIFPDDLVGDLRPLWEIMQSPWGWALALVAVIGAPLSEELLFRGFLQSALAKSRLGFVNAAVITTVAWTGLHAGYSLAGLGEVFLVGLVLSWLLWQTGSLWVPIICHGVYNGVIISYLAAFPVPA</sequence>
<feature type="transmembrane region" description="Helical" evidence="1">
    <location>
        <begin position="175"/>
        <end position="192"/>
    </location>
</feature>
<feature type="transmembrane region" description="Helical" evidence="1">
    <location>
        <begin position="102"/>
        <end position="123"/>
    </location>
</feature>
<dbReference type="AlphaFoldDB" id="A0A0D6JKS9"/>